<dbReference type="InterPro" id="IPR029510">
    <property type="entry name" value="Ald_DH_CS_GLU"/>
</dbReference>
<comment type="similarity">
    <text evidence="2 5">Belongs to the aldehyde dehydrogenase family.</text>
</comment>
<dbReference type="PROSITE" id="PS50850">
    <property type="entry name" value="MFS"/>
    <property type="match status" value="1"/>
</dbReference>
<comment type="caution">
    <text evidence="9">The sequence shown here is derived from an EMBL/GenBank/DDBJ whole genome shotgun (WGS) entry which is preliminary data.</text>
</comment>
<dbReference type="AlphaFoldDB" id="A0A8H2WYZ2"/>
<dbReference type="CDD" id="cd07091">
    <property type="entry name" value="ALDH_F1-2_Ald2-like"/>
    <property type="match status" value="1"/>
</dbReference>
<dbReference type="InterPro" id="IPR016160">
    <property type="entry name" value="Ald_DH_CS_CYS"/>
</dbReference>
<feature type="transmembrane region" description="Helical" evidence="7">
    <location>
        <begin position="710"/>
        <end position="734"/>
    </location>
</feature>
<feature type="domain" description="Major facilitator superfamily (MFS) profile" evidence="8">
    <location>
        <begin position="620"/>
        <end position="1106"/>
    </location>
</feature>
<dbReference type="PROSITE" id="PS00070">
    <property type="entry name" value="ALDEHYDE_DEHYDR_CYS"/>
    <property type="match status" value="1"/>
</dbReference>
<evidence type="ECO:0000313" key="10">
    <source>
        <dbReference type="Proteomes" id="UP000663841"/>
    </source>
</evidence>
<keyword evidence="7" id="KW-1133">Transmembrane helix</keyword>
<dbReference type="SUPFAM" id="SSF103473">
    <property type="entry name" value="MFS general substrate transporter"/>
    <property type="match status" value="1"/>
</dbReference>
<accession>A0A8H2WYZ2</accession>
<feature type="transmembrane region" description="Helical" evidence="7">
    <location>
        <begin position="746"/>
        <end position="765"/>
    </location>
</feature>
<comment type="subcellular location">
    <subcellularLocation>
        <location evidence="1">Membrane</location>
        <topology evidence="1">Multi-pass membrane protein</topology>
    </subcellularLocation>
</comment>
<evidence type="ECO:0000256" key="4">
    <source>
        <dbReference type="PROSITE-ProRule" id="PRU10007"/>
    </source>
</evidence>
<dbReference type="PROSITE" id="PS00687">
    <property type="entry name" value="ALDEHYDE_DEHYDR_GLU"/>
    <property type="match status" value="1"/>
</dbReference>
<dbReference type="GO" id="GO:0016020">
    <property type="term" value="C:membrane"/>
    <property type="evidence" value="ECO:0007669"/>
    <property type="project" value="UniProtKB-SubCell"/>
</dbReference>
<keyword evidence="7" id="KW-0812">Transmembrane</keyword>
<dbReference type="Gene3D" id="3.40.309.10">
    <property type="entry name" value="Aldehyde Dehydrogenase, Chain A, domain 2"/>
    <property type="match status" value="1"/>
</dbReference>
<dbReference type="InterPro" id="IPR016161">
    <property type="entry name" value="Ald_DH/histidinol_DH"/>
</dbReference>
<gene>
    <name evidence="9" type="ORF">RDB_LOCUS17827</name>
</gene>
<feature type="active site" evidence="4">
    <location>
        <position position="317"/>
    </location>
</feature>
<keyword evidence="3 5" id="KW-0560">Oxidoreductase</keyword>
<dbReference type="InterPro" id="IPR015590">
    <property type="entry name" value="Aldehyde_DH_dom"/>
</dbReference>
<dbReference type="FunFam" id="3.40.605.10:FF:000026">
    <property type="entry name" value="Aldehyde dehydrogenase, putative"/>
    <property type="match status" value="1"/>
</dbReference>
<dbReference type="InterPro" id="IPR020846">
    <property type="entry name" value="MFS_dom"/>
</dbReference>
<feature type="transmembrane region" description="Helical" evidence="7">
    <location>
        <begin position="771"/>
        <end position="791"/>
    </location>
</feature>
<feature type="transmembrane region" description="Helical" evidence="7">
    <location>
        <begin position="811"/>
        <end position="832"/>
    </location>
</feature>
<feature type="transmembrane region" description="Helical" evidence="7">
    <location>
        <begin position="883"/>
        <end position="901"/>
    </location>
</feature>
<feature type="transmembrane region" description="Helical" evidence="7">
    <location>
        <begin position="654"/>
        <end position="673"/>
    </location>
</feature>
<dbReference type="CDD" id="cd17502">
    <property type="entry name" value="MFS_Azr1_MDR_like"/>
    <property type="match status" value="1"/>
</dbReference>
<dbReference type="Pfam" id="PF00171">
    <property type="entry name" value="Aldedh"/>
    <property type="match status" value="1"/>
</dbReference>
<sequence>MRRIFCLYNSRSPRWRTVITPPSRPHCIVHDLTSSISSPGAFRSLLSTMANALTTSVSLPSGKRLTIPTGLFINNEFVASVTGDTLATINPSTEEEICKVQAASAKDVDLAVQAARKAFNTTWGKHVPGTQRSTLLHKLADLIERDAQILAELEALDNGKPVAVARDGDIADSVGCLRYYAGWADKNHGQTIEVNDDTKMAYTRHEPIGVCGQIIPWNYPIMMWAWKTAPALACGCTIVMKPSELTPLTALKLCELVVEAGFPAGVLNCVPSLGPVGGAALSEHPDVDKIAFTGSTVTGRKIMAAAASSNLKKVTLELGGKSPNIVFPSADLQQAANWASLGIFFNQGQDCTAGSRVYVHSSIYEEFLGLLAKNAAEFEKVTGDGFKEGVSGGPIVSQTQRDKVWSYIEKGKSEGARVVTGGEKWEGKGYFVRPTIFADTTQNMKIVQEEIFGPVLCVSKFETEEEVITLANDTTYGLGAGLHSNDASQIHRVVNALNAGTVWVNQYNILHNNVPFGGYKQSGIGRELGSYALKEYTNVKAVHWNFASHLTSTSTPTLLYSSWAKMASTPVEERQVLLSKSNTIVLVQEYGTTSSSGVSTPSVIKPNAINNPSRVDLIWILGGLWSAVFLGALDTTIVATLVSPIGSYFEKSHQASYLGTSYLLSVCCFTPLYGRLSDIMGRKGAMLLALSLFGIGTLLCGMANSMEFLIFARAVAGMGGGGVMTVSSISVTDIIPLKQRGLYQGLANILFGLGSGIGGPVGGWINDTLGWRAAFLIQIPILILSAIVITFKVNIKLPETQQTTRQKLARIDYAGSFTLVISVGSLLLGLSLKTSEDLEWSSPIIIGLLCLSGAFAVAFVVVEAKWAPEPVMPLRILTMRTPLFVALSNFCVSANAFAMLYNVPLYFSAVRLNSASEAGLHLLPNAIAVSCGSVFAGWIMRKTGKLYWLTLSSATGVLLSAFLISMWKESTHKLHLWFDIVFGGFGMSSLITSTLIALIASVDKKDYAVATGISYLFRTTGQVLGVSLSGALIQAVLVSSLRKGIQGPDAERIIQNIRHSTAIIPTLEPTLRDVAIQSYQRALTTVFTCQVVLAFLLVLCCTPIEENPLPGSHEEQEQQERLRRERSGRGTA</sequence>
<reference evidence="9" key="1">
    <citation type="submission" date="2021-01" db="EMBL/GenBank/DDBJ databases">
        <authorList>
            <person name="Kaushik A."/>
        </authorList>
    </citation>
    <scope>NUCLEOTIDE SEQUENCE</scope>
    <source>
        <strain evidence="9">AG3-T5</strain>
    </source>
</reference>
<evidence type="ECO:0000256" key="1">
    <source>
        <dbReference type="ARBA" id="ARBA00004141"/>
    </source>
</evidence>
<dbReference type="EMBL" id="CAJMWW010000058">
    <property type="protein sequence ID" value="CAE6408132.1"/>
    <property type="molecule type" value="Genomic_DNA"/>
</dbReference>
<feature type="transmembrane region" description="Helical" evidence="7">
    <location>
        <begin position="844"/>
        <end position="862"/>
    </location>
</feature>
<dbReference type="FunFam" id="3.40.605.10:FF:000050">
    <property type="entry name" value="Aldehyde dehydrogenase, mitochondrial"/>
    <property type="match status" value="1"/>
</dbReference>
<feature type="transmembrane region" description="Helical" evidence="7">
    <location>
        <begin position="685"/>
        <end position="704"/>
    </location>
</feature>
<feature type="transmembrane region" description="Helical" evidence="7">
    <location>
        <begin position="617"/>
        <end position="642"/>
    </location>
</feature>
<dbReference type="InterPro" id="IPR016163">
    <property type="entry name" value="Ald_DH_C"/>
</dbReference>
<feature type="region of interest" description="Disordered" evidence="6">
    <location>
        <begin position="1109"/>
        <end position="1132"/>
    </location>
</feature>
<feature type="compositionally biased region" description="Basic and acidic residues" evidence="6">
    <location>
        <begin position="1112"/>
        <end position="1132"/>
    </location>
</feature>
<proteinExistence type="inferred from homology"/>
<dbReference type="Gene3D" id="1.20.1250.20">
    <property type="entry name" value="MFS general substrate transporter like domains"/>
    <property type="match status" value="1"/>
</dbReference>
<dbReference type="Pfam" id="PF07690">
    <property type="entry name" value="MFS_1"/>
    <property type="match status" value="1"/>
</dbReference>
<dbReference type="InterPro" id="IPR036259">
    <property type="entry name" value="MFS_trans_sf"/>
</dbReference>
<evidence type="ECO:0000313" key="9">
    <source>
        <dbReference type="EMBL" id="CAE6408132.1"/>
    </source>
</evidence>
<keyword evidence="7" id="KW-0472">Membrane</keyword>
<dbReference type="Gene3D" id="1.20.1720.10">
    <property type="entry name" value="Multidrug resistance protein D"/>
    <property type="match status" value="1"/>
</dbReference>
<evidence type="ECO:0000256" key="7">
    <source>
        <dbReference type="SAM" id="Phobius"/>
    </source>
</evidence>
<evidence type="ECO:0000256" key="3">
    <source>
        <dbReference type="ARBA" id="ARBA00023002"/>
    </source>
</evidence>
<feature type="transmembrane region" description="Helical" evidence="7">
    <location>
        <begin position="921"/>
        <end position="939"/>
    </location>
</feature>
<dbReference type="GO" id="GO:0022857">
    <property type="term" value="F:transmembrane transporter activity"/>
    <property type="evidence" value="ECO:0007669"/>
    <property type="project" value="InterPro"/>
</dbReference>
<dbReference type="PANTHER" id="PTHR11699">
    <property type="entry name" value="ALDEHYDE DEHYDROGENASE-RELATED"/>
    <property type="match status" value="1"/>
</dbReference>
<dbReference type="GO" id="GO:0004030">
    <property type="term" value="F:aldehyde dehydrogenase [NAD(P)+] activity"/>
    <property type="evidence" value="ECO:0007669"/>
    <property type="project" value="UniProtKB-ARBA"/>
</dbReference>
<feature type="transmembrane region" description="Helical" evidence="7">
    <location>
        <begin position="946"/>
        <end position="964"/>
    </location>
</feature>
<evidence type="ECO:0000259" key="8">
    <source>
        <dbReference type="PROSITE" id="PS50850"/>
    </source>
</evidence>
<dbReference type="SUPFAM" id="SSF53720">
    <property type="entry name" value="ALDH-like"/>
    <property type="match status" value="1"/>
</dbReference>
<organism evidence="9 10">
    <name type="scientific">Rhizoctonia solani</name>
    <dbReference type="NCBI Taxonomy" id="456999"/>
    <lineage>
        <taxon>Eukaryota</taxon>
        <taxon>Fungi</taxon>
        <taxon>Dikarya</taxon>
        <taxon>Basidiomycota</taxon>
        <taxon>Agaricomycotina</taxon>
        <taxon>Agaricomycetes</taxon>
        <taxon>Cantharellales</taxon>
        <taxon>Ceratobasidiaceae</taxon>
        <taxon>Rhizoctonia</taxon>
    </lineage>
</organism>
<evidence type="ECO:0000256" key="2">
    <source>
        <dbReference type="ARBA" id="ARBA00009986"/>
    </source>
</evidence>
<dbReference type="InterPro" id="IPR011701">
    <property type="entry name" value="MFS"/>
</dbReference>
<feature type="transmembrane region" description="Helical" evidence="7">
    <location>
        <begin position="976"/>
        <end position="1000"/>
    </location>
</feature>
<evidence type="ECO:0000256" key="6">
    <source>
        <dbReference type="SAM" id="MobiDB-lite"/>
    </source>
</evidence>
<dbReference type="FunFam" id="3.40.309.10:FF:000012">
    <property type="entry name" value="Betaine aldehyde dehydrogenase"/>
    <property type="match status" value="1"/>
</dbReference>
<dbReference type="Proteomes" id="UP000663841">
    <property type="component" value="Unassembled WGS sequence"/>
</dbReference>
<evidence type="ECO:0000256" key="5">
    <source>
        <dbReference type="RuleBase" id="RU003345"/>
    </source>
</evidence>
<protein>
    <recommendedName>
        <fullName evidence="8">Major facilitator superfamily (MFS) profile domain-containing protein</fullName>
    </recommendedName>
</protein>
<dbReference type="InterPro" id="IPR016162">
    <property type="entry name" value="Ald_DH_N"/>
</dbReference>
<name>A0A8H2WYZ2_9AGAM</name>
<dbReference type="Gene3D" id="3.40.605.10">
    <property type="entry name" value="Aldehyde Dehydrogenase, Chain A, domain 1"/>
    <property type="match status" value="1"/>
</dbReference>